<evidence type="ECO:0000313" key="3">
    <source>
        <dbReference type="Proteomes" id="UP000800200"/>
    </source>
</evidence>
<dbReference type="PROSITE" id="PS51257">
    <property type="entry name" value="PROKAR_LIPOPROTEIN"/>
    <property type="match status" value="1"/>
</dbReference>
<evidence type="ECO:0000313" key="2">
    <source>
        <dbReference type="EMBL" id="KAF2181493.1"/>
    </source>
</evidence>
<keyword evidence="1" id="KW-1133">Transmembrane helix</keyword>
<reference evidence="2" key="1">
    <citation type="journal article" date="2020" name="Stud. Mycol.">
        <title>101 Dothideomycetes genomes: a test case for predicting lifestyles and emergence of pathogens.</title>
        <authorList>
            <person name="Haridas S."/>
            <person name="Albert R."/>
            <person name="Binder M."/>
            <person name="Bloem J."/>
            <person name="Labutti K."/>
            <person name="Salamov A."/>
            <person name="Andreopoulos B."/>
            <person name="Baker S."/>
            <person name="Barry K."/>
            <person name="Bills G."/>
            <person name="Bluhm B."/>
            <person name="Cannon C."/>
            <person name="Castanera R."/>
            <person name="Culley D."/>
            <person name="Daum C."/>
            <person name="Ezra D."/>
            <person name="Gonzalez J."/>
            <person name="Henrissat B."/>
            <person name="Kuo A."/>
            <person name="Liang C."/>
            <person name="Lipzen A."/>
            <person name="Lutzoni F."/>
            <person name="Magnuson J."/>
            <person name="Mondo S."/>
            <person name="Nolan M."/>
            <person name="Ohm R."/>
            <person name="Pangilinan J."/>
            <person name="Park H.-J."/>
            <person name="Ramirez L."/>
            <person name="Alfaro M."/>
            <person name="Sun H."/>
            <person name="Tritt A."/>
            <person name="Yoshinaga Y."/>
            <person name="Zwiers L.-H."/>
            <person name="Turgeon B."/>
            <person name="Goodwin S."/>
            <person name="Spatafora J."/>
            <person name="Crous P."/>
            <person name="Grigoriev I."/>
        </authorList>
    </citation>
    <scope>NUCLEOTIDE SEQUENCE</scope>
    <source>
        <strain evidence="2">CBS 207.26</strain>
    </source>
</reference>
<sequence length="55" mass="6084">MTWQRLVGNCKLGPSSFIGYACSSLALLFHLNADHGVARGKISSLFFFFFKVGNE</sequence>
<dbReference type="Proteomes" id="UP000800200">
    <property type="component" value="Unassembled WGS sequence"/>
</dbReference>
<evidence type="ECO:0000256" key="1">
    <source>
        <dbReference type="SAM" id="Phobius"/>
    </source>
</evidence>
<name>A0A6A6DR38_9PEZI</name>
<dbReference type="EMBL" id="ML994652">
    <property type="protein sequence ID" value="KAF2181493.1"/>
    <property type="molecule type" value="Genomic_DNA"/>
</dbReference>
<keyword evidence="1" id="KW-0812">Transmembrane</keyword>
<proteinExistence type="predicted"/>
<dbReference type="AlphaFoldDB" id="A0A6A6DR38"/>
<protein>
    <submittedName>
        <fullName evidence="2">Uncharacterized protein</fullName>
    </submittedName>
</protein>
<keyword evidence="1" id="KW-0472">Membrane</keyword>
<keyword evidence="3" id="KW-1185">Reference proteome</keyword>
<feature type="transmembrane region" description="Helical" evidence="1">
    <location>
        <begin position="12"/>
        <end position="31"/>
    </location>
</feature>
<gene>
    <name evidence="2" type="ORF">K469DRAFT_259491</name>
</gene>
<accession>A0A6A6DR38</accession>
<organism evidence="2 3">
    <name type="scientific">Zopfia rhizophila CBS 207.26</name>
    <dbReference type="NCBI Taxonomy" id="1314779"/>
    <lineage>
        <taxon>Eukaryota</taxon>
        <taxon>Fungi</taxon>
        <taxon>Dikarya</taxon>
        <taxon>Ascomycota</taxon>
        <taxon>Pezizomycotina</taxon>
        <taxon>Dothideomycetes</taxon>
        <taxon>Dothideomycetes incertae sedis</taxon>
        <taxon>Zopfiaceae</taxon>
        <taxon>Zopfia</taxon>
    </lineage>
</organism>